<dbReference type="PIRSF" id="PIRSF002937">
    <property type="entry name" value="Res_reg_Spo0A"/>
    <property type="match status" value="1"/>
</dbReference>
<organism evidence="18 19">
    <name type="scientific">Ruminococcus callidus ATCC 27760</name>
    <dbReference type="NCBI Taxonomy" id="411473"/>
    <lineage>
        <taxon>Bacteria</taxon>
        <taxon>Bacillati</taxon>
        <taxon>Bacillota</taxon>
        <taxon>Clostridia</taxon>
        <taxon>Eubacteriales</taxon>
        <taxon>Oscillospiraceae</taxon>
        <taxon>Ruminococcus</taxon>
    </lineage>
</organism>
<dbReference type="Gene3D" id="3.40.50.2300">
    <property type="match status" value="1"/>
</dbReference>
<keyword evidence="5 16" id="KW-0597">Phosphoprotein</keyword>
<keyword evidence="4 14" id="KW-0678">Repressor</keyword>
<dbReference type="Gene3D" id="1.10.10.10">
    <property type="entry name" value="Winged helix-like DNA-binding domain superfamily/Winged helix DNA-binding domain"/>
    <property type="match status" value="1"/>
</dbReference>
<name>U2KW92_9FIRM</name>
<dbReference type="InterPro" id="IPR016032">
    <property type="entry name" value="Sig_transdc_resp-reg_C-effctor"/>
</dbReference>
<evidence type="ECO:0000256" key="15">
    <source>
        <dbReference type="PIRSR" id="PIRSR002937-1"/>
    </source>
</evidence>
<dbReference type="InterPro" id="IPR001789">
    <property type="entry name" value="Sig_transdc_resp-reg_receiver"/>
</dbReference>
<evidence type="ECO:0000256" key="8">
    <source>
        <dbReference type="ARBA" id="ARBA00023012"/>
    </source>
</evidence>
<dbReference type="RefSeq" id="WP_021682778.1">
    <property type="nucleotide sequence ID" value="NZ_KI260443.1"/>
</dbReference>
<dbReference type="GO" id="GO:0030435">
    <property type="term" value="P:sporulation resulting in formation of a cellular spore"/>
    <property type="evidence" value="ECO:0007669"/>
    <property type="project" value="UniProtKB-UniRule"/>
</dbReference>
<evidence type="ECO:0000256" key="10">
    <source>
        <dbReference type="ARBA" id="ARBA00023125"/>
    </source>
</evidence>
<dbReference type="PATRIC" id="fig|411473.3.peg.1049"/>
<protein>
    <recommendedName>
        <fullName evidence="2 14">Stage 0 sporulation protein A homolog</fullName>
    </recommendedName>
</protein>
<evidence type="ECO:0000256" key="4">
    <source>
        <dbReference type="ARBA" id="ARBA00022491"/>
    </source>
</evidence>
<dbReference type="InterPro" id="IPR011006">
    <property type="entry name" value="CheY-like_superfamily"/>
</dbReference>
<comment type="function">
    <text evidence="13 14">May play the central regulatory role in sporulation. It may be an element of the effector pathway responsible for the activation of sporulation genes in response to nutritional stress. Spo0A may act in concert with spo0H (a sigma factor) to control the expression of some genes that are critical to the sporulation process.</text>
</comment>
<dbReference type="OrthoDB" id="9793299at2"/>
<dbReference type="GO" id="GO:0003700">
    <property type="term" value="F:DNA-binding transcription factor activity"/>
    <property type="evidence" value="ECO:0007669"/>
    <property type="project" value="InterPro"/>
</dbReference>
<dbReference type="InterPro" id="IPR036388">
    <property type="entry name" value="WH-like_DNA-bd_sf"/>
</dbReference>
<evidence type="ECO:0000256" key="2">
    <source>
        <dbReference type="ARBA" id="ARBA00018672"/>
    </source>
</evidence>
<keyword evidence="7 14" id="KW-0749">Sporulation</keyword>
<dbReference type="SUPFAM" id="SSF46894">
    <property type="entry name" value="C-terminal effector domain of the bipartite response regulators"/>
    <property type="match status" value="1"/>
</dbReference>
<dbReference type="InterPro" id="IPR012052">
    <property type="entry name" value="Spore_0_A"/>
</dbReference>
<dbReference type="PROSITE" id="PS50110">
    <property type="entry name" value="RESPONSE_REGULATORY"/>
    <property type="match status" value="1"/>
</dbReference>
<evidence type="ECO:0000256" key="11">
    <source>
        <dbReference type="ARBA" id="ARBA00023159"/>
    </source>
</evidence>
<keyword evidence="12 14" id="KW-0804">Transcription</keyword>
<evidence type="ECO:0000256" key="13">
    <source>
        <dbReference type="ARBA" id="ARBA00024867"/>
    </source>
</evidence>
<dbReference type="GeneID" id="93692812"/>
<evidence type="ECO:0000256" key="12">
    <source>
        <dbReference type="ARBA" id="ARBA00023163"/>
    </source>
</evidence>
<keyword evidence="9 14" id="KW-0805">Transcription regulation</keyword>
<evidence type="ECO:0000256" key="16">
    <source>
        <dbReference type="PROSITE-ProRule" id="PRU00169"/>
    </source>
</evidence>
<keyword evidence="11 14" id="KW-0010">Activator</keyword>
<evidence type="ECO:0000256" key="9">
    <source>
        <dbReference type="ARBA" id="ARBA00023015"/>
    </source>
</evidence>
<keyword evidence="19" id="KW-1185">Reference proteome</keyword>
<keyword evidence="3 14" id="KW-0963">Cytoplasm</keyword>
<feature type="modified residue" description="4-aspartylphosphate" evidence="16">
    <location>
        <position position="57"/>
    </location>
</feature>
<evidence type="ECO:0000256" key="7">
    <source>
        <dbReference type="ARBA" id="ARBA00022969"/>
    </source>
</evidence>
<evidence type="ECO:0000256" key="6">
    <source>
        <dbReference type="ARBA" id="ARBA00022837"/>
    </source>
</evidence>
<dbReference type="InterPro" id="IPR014879">
    <property type="entry name" value="Spo0A_C"/>
</dbReference>
<keyword evidence="10 14" id="KW-0238">DNA-binding</keyword>
<feature type="binding site" evidence="15">
    <location>
        <position position="13"/>
    </location>
    <ligand>
        <name>Ca(2+)</name>
        <dbReference type="ChEBI" id="CHEBI:29108"/>
    </ligand>
</feature>
<feature type="binding site" evidence="15">
    <location>
        <position position="12"/>
    </location>
    <ligand>
        <name>Ca(2+)</name>
        <dbReference type="ChEBI" id="CHEBI:29108"/>
    </ligand>
</feature>
<dbReference type="AlphaFoldDB" id="U2KW92"/>
<dbReference type="GO" id="GO:0042173">
    <property type="term" value="P:regulation of sporulation resulting in formation of a cellular spore"/>
    <property type="evidence" value="ECO:0007669"/>
    <property type="project" value="InterPro"/>
</dbReference>
<dbReference type="GO" id="GO:0000160">
    <property type="term" value="P:phosphorelay signal transduction system"/>
    <property type="evidence" value="ECO:0007669"/>
    <property type="project" value="UniProtKB-UniRule"/>
</dbReference>
<dbReference type="Pfam" id="PF00072">
    <property type="entry name" value="Response_reg"/>
    <property type="match status" value="1"/>
</dbReference>
<evidence type="ECO:0000256" key="5">
    <source>
        <dbReference type="ARBA" id="ARBA00022553"/>
    </source>
</evidence>
<evidence type="ECO:0000256" key="3">
    <source>
        <dbReference type="ARBA" id="ARBA00022490"/>
    </source>
</evidence>
<dbReference type="GO" id="GO:0051606">
    <property type="term" value="P:detection of stimulus"/>
    <property type="evidence" value="ECO:0007669"/>
    <property type="project" value="UniProtKB-UniRule"/>
</dbReference>
<dbReference type="PANTHER" id="PTHR44591">
    <property type="entry name" value="STRESS RESPONSE REGULATOR PROTEIN 1"/>
    <property type="match status" value="1"/>
</dbReference>
<sequence length="256" mass="28543">MDNKKIKVLIGDDSAEYGITCANELRSLGLYVVTRRKDGKVILDAIRNDTPDVVVMDAVLPGMDAIEILEKSQTFETAPAFIITSSYENAFIERQVMEKGAAYFMLKPFHISTLGSRITDLAAKGMPNPKNSANRNMEVVVTEMIHQLGVPAHIKGYHYLRAAILASIENQALLESVTKLLYPTVAMQFDTTSSRVERAIRHAIEIAWDRGDLDTINSFFGYTVNNCKGKPTNSEFIALLTDKLRLQYGRSTVRHA</sequence>
<dbReference type="Proteomes" id="UP000016662">
    <property type="component" value="Unassembled WGS sequence"/>
</dbReference>
<dbReference type="GO" id="GO:0005509">
    <property type="term" value="F:calcium ion binding"/>
    <property type="evidence" value="ECO:0007669"/>
    <property type="project" value="UniProtKB-UniRule"/>
</dbReference>
<dbReference type="eggNOG" id="COG2201">
    <property type="taxonomic scope" value="Bacteria"/>
</dbReference>
<comment type="subcellular location">
    <subcellularLocation>
        <location evidence="1 14">Cytoplasm</location>
    </subcellularLocation>
</comment>
<accession>U2KW92</accession>
<dbReference type="STRING" id="411473.RUMCAL_01286"/>
<dbReference type="Pfam" id="PF08769">
    <property type="entry name" value="Spo0A_C"/>
    <property type="match status" value="1"/>
</dbReference>
<dbReference type="GO" id="GO:0003677">
    <property type="term" value="F:DNA binding"/>
    <property type="evidence" value="ECO:0007669"/>
    <property type="project" value="UniProtKB-KW"/>
</dbReference>
<proteinExistence type="predicted"/>
<comment type="caution">
    <text evidence="18">The sequence shown here is derived from an EMBL/GenBank/DDBJ whole genome shotgun (WGS) entry which is preliminary data.</text>
</comment>
<comment type="cofactor">
    <cofactor evidence="14 15">
        <name>Ca(2+)</name>
        <dbReference type="ChEBI" id="CHEBI:29108"/>
    </cofactor>
    <text evidence="14 15">Binds 1 Ca(2+) ion per subunit.</text>
</comment>
<gene>
    <name evidence="18" type="ORF">RUMCAL_01286</name>
</gene>
<keyword evidence="6 14" id="KW-0106">Calcium</keyword>
<feature type="domain" description="Response regulatory" evidence="17">
    <location>
        <begin position="7"/>
        <end position="122"/>
    </location>
</feature>
<dbReference type="SMART" id="SM00448">
    <property type="entry name" value="REC"/>
    <property type="match status" value="1"/>
</dbReference>
<dbReference type="SUPFAM" id="SSF52172">
    <property type="entry name" value="CheY-like"/>
    <property type="match status" value="1"/>
</dbReference>
<dbReference type="EMBL" id="AWVF01000166">
    <property type="protein sequence ID" value="ERJ96360.1"/>
    <property type="molecule type" value="Genomic_DNA"/>
</dbReference>
<reference evidence="18 19" key="1">
    <citation type="submission" date="2013-07" db="EMBL/GenBank/DDBJ databases">
        <authorList>
            <person name="Weinstock G."/>
            <person name="Sodergren E."/>
            <person name="Wylie T."/>
            <person name="Fulton L."/>
            <person name="Fulton R."/>
            <person name="Fronick C."/>
            <person name="O'Laughlin M."/>
            <person name="Godfrey J."/>
            <person name="Miner T."/>
            <person name="Herter B."/>
            <person name="Appelbaum E."/>
            <person name="Cordes M."/>
            <person name="Lek S."/>
            <person name="Wollam A."/>
            <person name="Pepin K.H."/>
            <person name="Palsikar V.B."/>
            <person name="Mitreva M."/>
            <person name="Wilson R.K."/>
        </authorList>
    </citation>
    <scope>NUCLEOTIDE SEQUENCE [LARGE SCALE GENOMIC DNA]</scope>
    <source>
        <strain evidence="18 19">ATCC 27760</strain>
    </source>
</reference>
<dbReference type="PANTHER" id="PTHR44591:SF3">
    <property type="entry name" value="RESPONSE REGULATORY DOMAIN-CONTAINING PROTEIN"/>
    <property type="match status" value="1"/>
</dbReference>
<dbReference type="GO" id="GO:0005737">
    <property type="term" value="C:cytoplasm"/>
    <property type="evidence" value="ECO:0007669"/>
    <property type="project" value="UniProtKB-SubCell"/>
</dbReference>
<evidence type="ECO:0000313" key="19">
    <source>
        <dbReference type="Proteomes" id="UP000016662"/>
    </source>
</evidence>
<evidence type="ECO:0000259" key="17">
    <source>
        <dbReference type="PROSITE" id="PS50110"/>
    </source>
</evidence>
<keyword evidence="14 15" id="KW-0479">Metal-binding</keyword>
<feature type="binding site" evidence="15">
    <location>
        <position position="57"/>
    </location>
    <ligand>
        <name>Ca(2+)</name>
        <dbReference type="ChEBI" id="CHEBI:29108"/>
    </ligand>
</feature>
<evidence type="ECO:0000256" key="1">
    <source>
        <dbReference type="ARBA" id="ARBA00004496"/>
    </source>
</evidence>
<evidence type="ECO:0000313" key="18">
    <source>
        <dbReference type="EMBL" id="ERJ96360.1"/>
    </source>
</evidence>
<keyword evidence="8 14" id="KW-0902">Two-component regulatory system</keyword>
<dbReference type="HOGENOM" id="CLU_072509_0_0_9"/>
<dbReference type="InterPro" id="IPR050595">
    <property type="entry name" value="Bact_response_regulator"/>
</dbReference>
<dbReference type="NCBIfam" id="TIGR02875">
    <property type="entry name" value="spore_0_A"/>
    <property type="match status" value="1"/>
</dbReference>
<evidence type="ECO:0000256" key="14">
    <source>
        <dbReference type="PIRNR" id="PIRNR002937"/>
    </source>
</evidence>